<dbReference type="eggNOG" id="COG2207">
    <property type="taxonomic scope" value="Bacteria"/>
</dbReference>
<name>G4RFK9_PELHB</name>
<sequence length="298" mass="33342">MDKTEGLVLSGIPADALSLKLSRSTIKMRHTATWRVEKSNEVHDLVVCISGNAHYELDGEPASLSPGEAMLIPAGARFVGRMGPGPVYTGFAQHFTLDLFGHVDLISQMDLKRTARFSRWRVIEPLVRHYREIAPASSTTLAQYHIFMVILIEFIEEAFIRWREQALVNSAGPDALSLHIMLTASLIAGNPFKPGILEDALGSLPYNPDYFRRAFKDRIGYTPAKFCEFKRLEQAMNILSAGHSVKETAAITGYPDVYYFSRQFKRYIGTSPSAYRLLNRARESGQFIDGVSRGPENP</sequence>
<evidence type="ECO:0000256" key="3">
    <source>
        <dbReference type="ARBA" id="ARBA00023163"/>
    </source>
</evidence>
<dbReference type="GO" id="GO:0043565">
    <property type="term" value="F:sequence-specific DNA binding"/>
    <property type="evidence" value="ECO:0007669"/>
    <property type="project" value="InterPro"/>
</dbReference>
<reference evidence="5 6" key="1">
    <citation type="journal article" date="2012" name="J. Bacteriol.">
        <title>Complete genome sequence of Pelagibacterium halotolerans B2T.</title>
        <authorList>
            <person name="Huo Y.Y."/>
            <person name="Cheng H."/>
            <person name="Han X.F."/>
            <person name="Jiang X.W."/>
            <person name="Sun C."/>
            <person name="Zhang X.Q."/>
            <person name="Zhu X.F."/>
            <person name="Liu Y.F."/>
            <person name="Li P.F."/>
            <person name="Ni P.X."/>
            <person name="Wu M."/>
        </authorList>
    </citation>
    <scope>NUCLEOTIDE SEQUENCE [LARGE SCALE GENOMIC DNA]</scope>
    <source>
        <strain evidence="6">DSM 22347 / JCM 15775 / CGMCC 1.7692 / B2</strain>
    </source>
</reference>
<dbReference type="Pfam" id="PF12833">
    <property type="entry name" value="HTH_18"/>
    <property type="match status" value="1"/>
</dbReference>
<dbReference type="InterPro" id="IPR009057">
    <property type="entry name" value="Homeodomain-like_sf"/>
</dbReference>
<keyword evidence="1" id="KW-0805">Transcription regulation</keyword>
<accession>G4RFK9</accession>
<dbReference type="PANTHER" id="PTHR46796:SF13">
    <property type="entry name" value="HTH-TYPE TRANSCRIPTIONAL ACTIVATOR RHAS"/>
    <property type="match status" value="1"/>
</dbReference>
<dbReference type="KEGG" id="phl:KKY_3018"/>
<dbReference type="PRINTS" id="PR00032">
    <property type="entry name" value="HTHARAC"/>
</dbReference>
<dbReference type="InterPro" id="IPR018060">
    <property type="entry name" value="HTH_AraC"/>
</dbReference>
<dbReference type="PROSITE" id="PS00041">
    <property type="entry name" value="HTH_ARAC_FAMILY_1"/>
    <property type="match status" value="1"/>
</dbReference>
<protein>
    <submittedName>
        <fullName evidence="5">Transcriptional regulator (AraC/XylS family)</fullName>
    </submittedName>
</protein>
<dbReference type="HOGENOM" id="CLU_064492_0_0_5"/>
<keyword evidence="6" id="KW-1185">Reference proteome</keyword>
<dbReference type="PANTHER" id="PTHR46796">
    <property type="entry name" value="HTH-TYPE TRANSCRIPTIONAL ACTIVATOR RHAS-RELATED"/>
    <property type="match status" value="1"/>
</dbReference>
<dbReference type="InterPro" id="IPR018062">
    <property type="entry name" value="HTH_AraC-typ_CS"/>
</dbReference>
<keyword evidence="2" id="KW-0238">DNA-binding</keyword>
<dbReference type="STRING" id="1082931.KKY_3018"/>
<dbReference type="Gene3D" id="1.10.10.60">
    <property type="entry name" value="Homeodomain-like"/>
    <property type="match status" value="1"/>
</dbReference>
<dbReference type="Proteomes" id="UP000008850">
    <property type="component" value="Chromosome"/>
</dbReference>
<dbReference type="RefSeq" id="WP_014132158.1">
    <property type="nucleotide sequence ID" value="NC_016078.1"/>
</dbReference>
<dbReference type="SMART" id="SM00342">
    <property type="entry name" value="HTH_ARAC"/>
    <property type="match status" value="1"/>
</dbReference>
<dbReference type="SUPFAM" id="SSF46689">
    <property type="entry name" value="Homeodomain-like"/>
    <property type="match status" value="1"/>
</dbReference>
<organism evidence="5 6">
    <name type="scientific">Pelagibacterium halotolerans (strain DSM 22347 / JCM 15775 / CGMCC 1.7692 / B2)</name>
    <dbReference type="NCBI Taxonomy" id="1082931"/>
    <lineage>
        <taxon>Bacteria</taxon>
        <taxon>Pseudomonadati</taxon>
        <taxon>Pseudomonadota</taxon>
        <taxon>Alphaproteobacteria</taxon>
        <taxon>Hyphomicrobiales</taxon>
        <taxon>Devosiaceae</taxon>
        <taxon>Pelagibacterium</taxon>
    </lineage>
</organism>
<evidence type="ECO:0000256" key="1">
    <source>
        <dbReference type="ARBA" id="ARBA00023015"/>
    </source>
</evidence>
<dbReference type="EMBL" id="CP003075">
    <property type="protein sequence ID" value="AEQ53011.1"/>
    <property type="molecule type" value="Genomic_DNA"/>
</dbReference>
<keyword evidence="3" id="KW-0804">Transcription</keyword>
<evidence type="ECO:0000256" key="2">
    <source>
        <dbReference type="ARBA" id="ARBA00023125"/>
    </source>
</evidence>
<dbReference type="GO" id="GO:0003700">
    <property type="term" value="F:DNA-binding transcription factor activity"/>
    <property type="evidence" value="ECO:0007669"/>
    <property type="project" value="InterPro"/>
</dbReference>
<evidence type="ECO:0000259" key="4">
    <source>
        <dbReference type="PROSITE" id="PS01124"/>
    </source>
</evidence>
<dbReference type="AlphaFoldDB" id="G4RFK9"/>
<evidence type="ECO:0000313" key="6">
    <source>
        <dbReference type="Proteomes" id="UP000008850"/>
    </source>
</evidence>
<dbReference type="PROSITE" id="PS01124">
    <property type="entry name" value="HTH_ARAC_FAMILY_2"/>
    <property type="match status" value="1"/>
</dbReference>
<feature type="domain" description="HTH araC/xylS-type" evidence="4">
    <location>
        <begin position="181"/>
        <end position="278"/>
    </location>
</feature>
<dbReference type="InterPro" id="IPR050204">
    <property type="entry name" value="AraC_XylS_family_regulators"/>
</dbReference>
<dbReference type="InterPro" id="IPR020449">
    <property type="entry name" value="Tscrpt_reg_AraC-type_HTH"/>
</dbReference>
<gene>
    <name evidence="5" type="ordered locus">KKY_3018</name>
</gene>
<evidence type="ECO:0000313" key="5">
    <source>
        <dbReference type="EMBL" id="AEQ53011.1"/>
    </source>
</evidence>
<proteinExistence type="predicted"/>